<feature type="non-terminal residue" evidence="1">
    <location>
        <position position="105"/>
    </location>
</feature>
<feature type="non-terminal residue" evidence="1">
    <location>
        <position position="1"/>
    </location>
</feature>
<dbReference type="SUPFAM" id="SSF53335">
    <property type="entry name" value="S-adenosyl-L-methionine-dependent methyltransferases"/>
    <property type="match status" value="1"/>
</dbReference>
<reference evidence="1" key="1">
    <citation type="submission" date="2018-05" db="EMBL/GenBank/DDBJ databases">
        <authorList>
            <person name="Lanie J.A."/>
            <person name="Ng W.-L."/>
            <person name="Kazmierczak K.M."/>
            <person name="Andrzejewski T.M."/>
            <person name="Davidsen T.M."/>
            <person name="Wayne K.J."/>
            <person name="Tettelin H."/>
            <person name="Glass J.I."/>
            <person name="Rusch D."/>
            <person name="Podicherti R."/>
            <person name="Tsui H.-C.T."/>
            <person name="Winkler M.E."/>
        </authorList>
    </citation>
    <scope>NUCLEOTIDE SEQUENCE</scope>
</reference>
<organism evidence="1">
    <name type="scientific">marine metagenome</name>
    <dbReference type="NCBI Taxonomy" id="408172"/>
    <lineage>
        <taxon>unclassified sequences</taxon>
        <taxon>metagenomes</taxon>
        <taxon>ecological metagenomes</taxon>
    </lineage>
</organism>
<dbReference type="AlphaFoldDB" id="A0A383AMS5"/>
<accession>A0A383AMS5</accession>
<proteinExistence type="predicted"/>
<dbReference type="Gene3D" id="3.40.50.150">
    <property type="entry name" value="Vaccinia Virus protein VP39"/>
    <property type="match status" value="1"/>
</dbReference>
<name>A0A383AMS5_9ZZZZ</name>
<dbReference type="EMBL" id="UINC01193419">
    <property type="protein sequence ID" value="SVE09032.1"/>
    <property type="molecule type" value="Genomic_DNA"/>
</dbReference>
<evidence type="ECO:0000313" key="1">
    <source>
        <dbReference type="EMBL" id="SVE09032.1"/>
    </source>
</evidence>
<gene>
    <name evidence="1" type="ORF">METZ01_LOCUS461886</name>
</gene>
<evidence type="ECO:0008006" key="2">
    <source>
        <dbReference type="Google" id="ProtNLM"/>
    </source>
</evidence>
<dbReference type="InterPro" id="IPR029063">
    <property type="entry name" value="SAM-dependent_MTases_sf"/>
</dbReference>
<dbReference type="Pfam" id="PF01135">
    <property type="entry name" value="PCMT"/>
    <property type="match status" value="1"/>
</dbReference>
<sequence>VAHSSQTFGWALIYLSVTVSCVSDSSVKRQRHENDSRASLTQAASWSNERQLMIDRQIRGRSVQDPRVLAAMRAVPRHRFVPSQLQKDAYADTPLPIGFDQTISQ</sequence>
<protein>
    <recommendedName>
        <fullName evidence="2">Protein-L-isoaspartate O-methyltransferase</fullName>
    </recommendedName>
</protein>